<evidence type="ECO:0000256" key="9">
    <source>
        <dbReference type="ARBA" id="ARBA00076015"/>
    </source>
</evidence>
<dbReference type="InterPro" id="IPR002219">
    <property type="entry name" value="PKC_DAG/PE"/>
</dbReference>
<dbReference type="PANTHER" id="PTHR46075">
    <property type="entry name" value="CHIMERIN FAMILY MEMBER"/>
    <property type="match status" value="1"/>
</dbReference>
<evidence type="ECO:0000256" key="2">
    <source>
        <dbReference type="ARBA" id="ARBA00022468"/>
    </source>
</evidence>
<comment type="caution">
    <text evidence="15">The sequence shown here is derived from an EMBL/GenBank/DDBJ whole genome shotgun (WGS) entry which is preliminary data.</text>
</comment>
<reference evidence="15 16" key="1">
    <citation type="journal article" date="2022" name="Nat. Ecol. Evol.">
        <title>A masculinizing supergene underlies an exaggerated male reproductive morph in a spider.</title>
        <authorList>
            <person name="Hendrickx F."/>
            <person name="De Corte Z."/>
            <person name="Sonet G."/>
            <person name="Van Belleghem S.M."/>
            <person name="Kostlbacher S."/>
            <person name="Vangestel C."/>
        </authorList>
    </citation>
    <scope>NUCLEOTIDE SEQUENCE [LARGE SCALE GENOMIC DNA]</scope>
    <source>
        <strain evidence="15">W744_W776</strain>
    </source>
</reference>
<dbReference type="Gene3D" id="3.30.505.10">
    <property type="entry name" value="SH2 domain"/>
    <property type="match status" value="1"/>
</dbReference>
<evidence type="ECO:0000256" key="4">
    <source>
        <dbReference type="ARBA" id="ARBA00022771"/>
    </source>
</evidence>
<dbReference type="EMBL" id="JAFNEN010000008">
    <property type="protein sequence ID" value="KAG8201104.1"/>
    <property type="molecule type" value="Genomic_DNA"/>
</dbReference>
<evidence type="ECO:0000313" key="16">
    <source>
        <dbReference type="Proteomes" id="UP000827092"/>
    </source>
</evidence>
<evidence type="ECO:0000256" key="6">
    <source>
        <dbReference type="ARBA" id="ARBA00022999"/>
    </source>
</evidence>
<feature type="domain" description="Rho-GAP" evidence="14">
    <location>
        <begin position="293"/>
        <end position="485"/>
    </location>
</feature>
<dbReference type="SMART" id="SM00109">
    <property type="entry name" value="C1"/>
    <property type="match status" value="1"/>
</dbReference>
<evidence type="ECO:0000256" key="11">
    <source>
        <dbReference type="PROSITE-ProRule" id="PRU00191"/>
    </source>
</evidence>
<dbReference type="PROSITE" id="PS50081">
    <property type="entry name" value="ZF_DAG_PE_2"/>
    <property type="match status" value="1"/>
</dbReference>
<dbReference type="FunFam" id="3.30.505.10:FF:000019">
    <property type="entry name" value="Chimaerin"/>
    <property type="match status" value="1"/>
</dbReference>
<sequence>MYTYSKNRVVFSSEGQWRNRPPSRIPSLWKSYLYQLQQEAPIPKRILCNREVYARPSHYGREFHGKISREEAERLLVEDGCYLVRESQRALGQYTLSMRFGGITKNFKLYYDGKHYVGEKRFDTIQDLVADGLISMYLEVHAGDYIATMCMESKYEDSPYMTLNSYKRKITRNRCRSTIRHAKDEVALKKEVQKEEPYHEYDRPPIESPTNDVFLHEDGDGIDVLQFEKLHVFKTNNFIGLPWCDFCGNFMWGLIAQGVKCEDCGFSAHKKCSEKVPNDCMPDLKYVKRVFGVDLITLVKAHNTLRPFVVDLCIKETEKRGVDVEGLYRVSGFSDEIELCRMVFERDCECADISRNAFEDINVITGVLKLFFRLLPIPLITYEAYNAFTNAAKKAALCDKLESLKEALKTLPPAHYQTLKFLMAHLYRVAERQKYNLMTPQNLSTVFCPTLLRCPEVGGVQDQLSAWHAESTVIEMLITHHRQLFDH</sequence>
<name>A0AAV6VWG3_9ARAC</name>
<feature type="domain" description="Phorbol-ester/DAG-type" evidence="13">
    <location>
        <begin position="230"/>
        <end position="280"/>
    </location>
</feature>
<dbReference type="SUPFAM" id="SSF55550">
    <property type="entry name" value="SH2 domain"/>
    <property type="match status" value="1"/>
</dbReference>
<evidence type="ECO:0000256" key="8">
    <source>
        <dbReference type="ARBA" id="ARBA00073081"/>
    </source>
</evidence>
<organism evidence="15 16">
    <name type="scientific">Oedothorax gibbosus</name>
    <dbReference type="NCBI Taxonomy" id="931172"/>
    <lineage>
        <taxon>Eukaryota</taxon>
        <taxon>Metazoa</taxon>
        <taxon>Ecdysozoa</taxon>
        <taxon>Arthropoda</taxon>
        <taxon>Chelicerata</taxon>
        <taxon>Arachnida</taxon>
        <taxon>Araneae</taxon>
        <taxon>Araneomorphae</taxon>
        <taxon>Entelegynae</taxon>
        <taxon>Araneoidea</taxon>
        <taxon>Linyphiidae</taxon>
        <taxon>Erigoninae</taxon>
        <taxon>Oedothorax</taxon>
    </lineage>
</organism>
<keyword evidence="5" id="KW-0862">Zinc</keyword>
<gene>
    <name evidence="15" type="ORF">JTE90_028773</name>
</gene>
<dbReference type="SUPFAM" id="SSF48350">
    <property type="entry name" value="GTPase activation domain, GAP"/>
    <property type="match status" value="1"/>
</dbReference>
<dbReference type="InterPro" id="IPR035840">
    <property type="entry name" value="Chimaerin_SH2"/>
</dbReference>
<dbReference type="GO" id="GO:0007165">
    <property type="term" value="P:signal transduction"/>
    <property type="evidence" value="ECO:0007669"/>
    <property type="project" value="InterPro"/>
</dbReference>
<dbReference type="PANTHER" id="PTHR46075:SF2">
    <property type="entry name" value="RHO GTPASE ACTIVATING PROTEIN AT 5A, ISOFORM A"/>
    <property type="match status" value="1"/>
</dbReference>
<evidence type="ECO:0000256" key="5">
    <source>
        <dbReference type="ARBA" id="ARBA00022833"/>
    </source>
</evidence>
<proteinExistence type="predicted"/>
<dbReference type="Pfam" id="PF00620">
    <property type="entry name" value="RhoGAP"/>
    <property type="match status" value="1"/>
</dbReference>
<feature type="domain" description="SH2" evidence="12">
    <location>
        <begin position="62"/>
        <end position="129"/>
    </location>
</feature>
<dbReference type="InterPro" id="IPR036860">
    <property type="entry name" value="SH2_dom_sf"/>
</dbReference>
<keyword evidence="2" id="KW-0343">GTPase activation</keyword>
<keyword evidence="6 11" id="KW-0727">SH2 domain</keyword>
<dbReference type="GO" id="GO:0008270">
    <property type="term" value="F:zinc ion binding"/>
    <property type="evidence" value="ECO:0007669"/>
    <property type="project" value="UniProtKB-KW"/>
</dbReference>
<comment type="subcellular location">
    <subcellularLocation>
        <location evidence="1">Membrane</location>
        <topology evidence="1">Peripheral membrane protein</topology>
    </subcellularLocation>
</comment>
<evidence type="ECO:0000259" key="13">
    <source>
        <dbReference type="PROSITE" id="PS50081"/>
    </source>
</evidence>
<evidence type="ECO:0000256" key="3">
    <source>
        <dbReference type="ARBA" id="ARBA00022723"/>
    </source>
</evidence>
<dbReference type="Gene3D" id="1.10.555.10">
    <property type="entry name" value="Rho GTPase activation protein"/>
    <property type="match status" value="1"/>
</dbReference>
<dbReference type="Gene3D" id="3.30.60.20">
    <property type="match status" value="1"/>
</dbReference>
<dbReference type="Pfam" id="PF00130">
    <property type="entry name" value="C1_1"/>
    <property type="match status" value="1"/>
</dbReference>
<keyword evidence="7" id="KW-0472">Membrane</keyword>
<evidence type="ECO:0000259" key="12">
    <source>
        <dbReference type="PROSITE" id="PS50001"/>
    </source>
</evidence>
<evidence type="ECO:0000256" key="10">
    <source>
        <dbReference type="ARBA" id="ARBA00077047"/>
    </source>
</evidence>
<keyword evidence="16" id="KW-1185">Reference proteome</keyword>
<dbReference type="AlphaFoldDB" id="A0AAV6VWG3"/>
<dbReference type="PRINTS" id="PR00008">
    <property type="entry name" value="DAGPEDOMAIN"/>
</dbReference>
<keyword evidence="4" id="KW-0863">Zinc-finger</keyword>
<dbReference type="InterPro" id="IPR000980">
    <property type="entry name" value="SH2"/>
</dbReference>
<evidence type="ECO:0000256" key="7">
    <source>
        <dbReference type="ARBA" id="ARBA00023136"/>
    </source>
</evidence>
<dbReference type="SUPFAM" id="SSF57889">
    <property type="entry name" value="Cysteine-rich domain"/>
    <property type="match status" value="1"/>
</dbReference>
<dbReference type="PRINTS" id="PR00401">
    <property type="entry name" value="SH2DOMAIN"/>
</dbReference>
<evidence type="ECO:0000259" key="14">
    <source>
        <dbReference type="PROSITE" id="PS50238"/>
    </source>
</evidence>
<dbReference type="CDD" id="cd10352">
    <property type="entry name" value="SH2_a2chimerin_b2chimerin"/>
    <property type="match status" value="1"/>
</dbReference>
<dbReference type="GO" id="GO:0005096">
    <property type="term" value="F:GTPase activator activity"/>
    <property type="evidence" value="ECO:0007669"/>
    <property type="project" value="UniProtKB-KW"/>
</dbReference>
<dbReference type="InterPro" id="IPR046349">
    <property type="entry name" value="C1-like_sf"/>
</dbReference>
<dbReference type="Pfam" id="PF00017">
    <property type="entry name" value="SH2"/>
    <property type="match status" value="1"/>
</dbReference>
<dbReference type="InterPro" id="IPR008936">
    <property type="entry name" value="Rho_GTPase_activation_prot"/>
</dbReference>
<dbReference type="FunFam" id="3.30.60.20:FF:000025">
    <property type="entry name" value="Chimaerin"/>
    <property type="match status" value="1"/>
</dbReference>
<dbReference type="InterPro" id="IPR020454">
    <property type="entry name" value="DAG/PE-bd"/>
</dbReference>
<keyword evidence="3" id="KW-0479">Metal-binding</keyword>
<evidence type="ECO:0000313" key="15">
    <source>
        <dbReference type="EMBL" id="KAG8201104.1"/>
    </source>
</evidence>
<dbReference type="PROSITE" id="PS50001">
    <property type="entry name" value="SH2"/>
    <property type="match status" value="1"/>
</dbReference>
<dbReference type="InterPro" id="IPR051854">
    <property type="entry name" value="Rho-type_GAP"/>
</dbReference>
<dbReference type="FunFam" id="1.10.555.10:FF:000005">
    <property type="entry name" value="Chimaerin"/>
    <property type="match status" value="1"/>
</dbReference>
<dbReference type="GO" id="GO:0016020">
    <property type="term" value="C:membrane"/>
    <property type="evidence" value="ECO:0007669"/>
    <property type="project" value="UniProtKB-SubCell"/>
</dbReference>
<dbReference type="SMART" id="SM00324">
    <property type="entry name" value="RhoGAP"/>
    <property type="match status" value="1"/>
</dbReference>
<accession>A0AAV6VWG3</accession>
<dbReference type="InterPro" id="IPR000198">
    <property type="entry name" value="RhoGAP_dom"/>
</dbReference>
<protein>
    <recommendedName>
        <fullName evidence="8">Beta-chimaerin</fullName>
    </recommendedName>
    <alternativeName>
        <fullName evidence="9">Beta-chimerin</fullName>
    </alternativeName>
    <alternativeName>
        <fullName evidence="10">Rho GTPase-activating protein 3</fullName>
    </alternativeName>
</protein>
<dbReference type="PROSITE" id="PS50238">
    <property type="entry name" value="RHOGAP"/>
    <property type="match status" value="1"/>
</dbReference>
<dbReference type="Proteomes" id="UP000827092">
    <property type="component" value="Unassembled WGS sequence"/>
</dbReference>
<dbReference type="PROSITE" id="PS00479">
    <property type="entry name" value="ZF_DAG_PE_1"/>
    <property type="match status" value="1"/>
</dbReference>
<dbReference type="CDD" id="cd20806">
    <property type="entry name" value="C1_CHN"/>
    <property type="match status" value="1"/>
</dbReference>
<evidence type="ECO:0000256" key="1">
    <source>
        <dbReference type="ARBA" id="ARBA00004170"/>
    </source>
</evidence>
<dbReference type="SMART" id="SM00252">
    <property type="entry name" value="SH2"/>
    <property type="match status" value="1"/>
</dbReference>